<organism evidence="1 2">
    <name type="scientific">Hoylesella marshii DSM 16973 = JCM 13450</name>
    <dbReference type="NCBI Taxonomy" id="862515"/>
    <lineage>
        <taxon>Bacteria</taxon>
        <taxon>Pseudomonadati</taxon>
        <taxon>Bacteroidota</taxon>
        <taxon>Bacteroidia</taxon>
        <taxon>Bacteroidales</taxon>
        <taxon>Prevotellaceae</taxon>
        <taxon>Hoylesella</taxon>
    </lineage>
</organism>
<sequence length="41" mass="5049">MHRKGTGFLSFVKRLFRDLQKPKRPEVCSYTSCREREEIRY</sequence>
<evidence type="ECO:0000313" key="1">
    <source>
        <dbReference type="EMBL" id="EFM01642.1"/>
    </source>
</evidence>
<dbReference type="HOGENOM" id="CLU_3274549_0_0_10"/>
<dbReference type="EMBL" id="AEEI01000049">
    <property type="protein sequence ID" value="EFM01642.1"/>
    <property type="molecule type" value="Genomic_DNA"/>
</dbReference>
<gene>
    <name evidence="1" type="ORF">HMPREF0658_1477</name>
</gene>
<accession>E0NTH5</accession>
<name>E0NTH5_9BACT</name>
<dbReference type="BioCyc" id="PMAR862515-HMP:GMOO-1500-MONOMER"/>
<reference evidence="1" key="1">
    <citation type="submission" date="2010-07" db="EMBL/GenBank/DDBJ databases">
        <authorList>
            <person name="Muzny D."/>
            <person name="Qin X."/>
            <person name="Deng J."/>
            <person name="Jiang H."/>
            <person name="Liu Y."/>
            <person name="Qu J."/>
            <person name="Song X.-Z."/>
            <person name="Zhang L."/>
            <person name="Thornton R."/>
            <person name="Coyle M."/>
            <person name="Francisco L."/>
            <person name="Jackson L."/>
            <person name="Javaid M."/>
            <person name="Korchina V."/>
            <person name="Kovar C."/>
            <person name="Mata R."/>
            <person name="Mathew T."/>
            <person name="Ngo R."/>
            <person name="Nguyen L."/>
            <person name="Nguyen N."/>
            <person name="Okwuonu G."/>
            <person name="Ongeri F."/>
            <person name="Pham C."/>
            <person name="Simmons D."/>
            <person name="Wilczek-Boney K."/>
            <person name="Hale W."/>
            <person name="Jakkamsetti A."/>
            <person name="Pham P."/>
            <person name="Ruth R."/>
            <person name="San Lucas F."/>
            <person name="Warren J."/>
            <person name="Zhang J."/>
            <person name="Zhao Z."/>
            <person name="Zhou C."/>
            <person name="Zhu D."/>
            <person name="Lee S."/>
            <person name="Bess C."/>
            <person name="Blankenburg K."/>
            <person name="Forbes L."/>
            <person name="Fu Q."/>
            <person name="Gubbala S."/>
            <person name="Hirani K."/>
            <person name="Jayaseelan J.C."/>
            <person name="Lara F."/>
            <person name="Munidasa M."/>
            <person name="Palculict T."/>
            <person name="Patil S."/>
            <person name="Pu L.-L."/>
            <person name="Saada N."/>
            <person name="Tang L."/>
            <person name="Weissenberger G."/>
            <person name="Zhu Y."/>
            <person name="Hemphill L."/>
            <person name="Shang Y."/>
            <person name="Youmans B."/>
            <person name="Ayvaz T."/>
            <person name="Ross M."/>
            <person name="Santibanez J."/>
            <person name="Aqrawi P."/>
            <person name="Gross S."/>
            <person name="Joshi V."/>
            <person name="Fowler G."/>
            <person name="Nazareth L."/>
            <person name="Reid J."/>
            <person name="Worley K."/>
            <person name="Petrosino J."/>
            <person name="Highlander S."/>
            <person name="Gibbs R."/>
        </authorList>
    </citation>
    <scope>NUCLEOTIDE SEQUENCE [LARGE SCALE GENOMIC DNA]</scope>
    <source>
        <strain evidence="1">DSM 16973</strain>
    </source>
</reference>
<comment type="caution">
    <text evidence="1">The sequence shown here is derived from an EMBL/GenBank/DDBJ whole genome shotgun (WGS) entry which is preliminary data.</text>
</comment>
<dbReference type="AlphaFoldDB" id="E0NTH5"/>
<dbReference type="Proteomes" id="UP000004394">
    <property type="component" value="Unassembled WGS sequence"/>
</dbReference>
<dbReference type="STRING" id="862515.HMPREF0658_1477"/>
<keyword evidence="2" id="KW-1185">Reference proteome</keyword>
<protein>
    <submittedName>
        <fullName evidence="1">Uncharacterized protein</fullName>
    </submittedName>
</protein>
<proteinExistence type="predicted"/>
<evidence type="ECO:0000313" key="2">
    <source>
        <dbReference type="Proteomes" id="UP000004394"/>
    </source>
</evidence>